<protein>
    <submittedName>
        <fullName evidence="2">DUF349 domain-containing protein</fullName>
    </submittedName>
</protein>
<evidence type="ECO:0000256" key="1">
    <source>
        <dbReference type="SAM" id="Coils"/>
    </source>
</evidence>
<keyword evidence="1" id="KW-0175">Coiled coil</keyword>
<dbReference type="EMBL" id="SHBJ01000001">
    <property type="protein sequence ID" value="RZO29276.1"/>
    <property type="molecule type" value="Genomic_DNA"/>
</dbReference>
<dbReference type="InterPro" id="IPR007139">
    <property type="entry name" value="DUF349"/>
</dbReference>
<evidence type="ECO:0000313" key="2">
    <source>
        <dbReference type="EMBL" id="RZO29276.1"/>
    </source>
</evidence>
<organism evidence="2 3">
    <name type="scientific">SAR86 cluster bacterium</name>
    <dbReference type="NCBI Taxonomy" id="2030880"/>
    <lineage>
        <taxon>Bacteria</taxon>
        <taxon>Pseudomonadati</taxon>
        <taxon>Pseudomonadota</taxon>
        <taxon>Gammaproteobacteria</taxon>
        <taxon>SAR86 cluster</taxon>
    </lineage>
</organism>
<comment type="caution">
    <text evidence="2">The sequence shown here is derived from an EMBL/GenBank/DDBJ whole genome shotgun (WGS) entry which is preliminary data.</text>
</comment>
<dbReference type="Proteomes" id="UP000315283">
    <property type="component" value="Unassembled WGS sequence"/>
</dbReference>
<evidence type="ECO:0000313" key="3">
    <source>
        <dbReference type="Proteomes" id="UP000315283"/>
    </source>
</evidence>
<sequence>METSKDLFKDLEIAEKLFLDGSIKNAQKKVRDVYNKTKKIKKIPNKLRHKLNAAINQSKYFDEISSFATNPKRDELITNVKNLIDKPLSDPRKHARAIHNIQGQWQLLDTSSKSASKSQWLNFNELTNKAWESCKEYFEEMKEIKINNARERHKIIEEINNYVMENQKKWPSSKVLVLYLKKMYEKWQSFAPVLDKDLNNLKTLYFASRKPINDAITKQEKINKENKELLILKVNEINDDDNKICIDKFNELKNQWQKIGNAGRKYDNALWSKFNKSADRFFIEKKQAIAAEIEIVNVCIKDLQEDKKTFKEIEKDLKELQNLKHTKEFKEIQSLIQAKKVEGLKKIKKEKILNYKNIYNVLIDKDLKGSARNFFEEDIDFSYKNKESNLEELISCCVRLEILANLDSLKKHQAKRDSIQLELLQNKFNKNINSLDDIDSVISNFIKNFSANDANNEHKTLWKRMEKCFEELI</sequence>
<name>A0A520N774_9GAMM</name>
<feature type="coiled-coil region" evidence="1">
    <location>
        <begin position="300"/>
        <end position="333"/>
    </location>
</feature>
<dbReference type="Pfam" id="PF03993">
    <property type="entry name" value="DUF349"/>
    <property type="match status" value="1"/>
</dbReference>
<proteinExistence type="predicted"/>
<reference evidence="2 3" key="1">
    <citation type="submission" date="2019-02" db="EMBL/GenBank/DDBJ databases">
        <title>Prokaryotic population dynamics and viral predation in marine succession experiment using metagenomics: the confinement effect.</title>
        <authorList>
            <person name="Haro-Moreno J.M."/>
            <person name="Rodriguez-Valera F."/>
            <person name="Lopez-Perez M."/>
        </authorList>
    </citation>
    <scope>NUCLEOTIDE SEQUENCE [LARGE SCALE GENOMIC DNA]</scope>
    <source>
        <strain evidence="2">MED-G164</strain>
    </source>
</reference>
<gene>
    <name evidence="2" type="ORF">EVA97_00095</name>
</gene>
<accession>A0A520N774</accession>
<dbReference type="AlphaFoldDB" id="A0A520N774"/>